<evidence type="ECO:0000313" key="6">
    <source>
        <dbReference type="EMBL" id="CAI3996326.1"/>
    </source>
</evidence>
<gene>
    <name evidence="6" type="ORF">C1SCF055_LOCUS22815</name>
</gene>
<dbReference type="GO" id="GO:0046872">
    <property type="term" value="F:metal ion binding"/>
    <property type="evidence" value="ECO:0007669"/>
    <property type="project" value="UniProtKB-KW"/>
</dbReference>
<dbReference type="InterPro" id="IPR051453">
    <property type="entry name" value="MBL_Glyoxalase_II"/>
</dbReference>
<evidence type="ECO:0000313" key="8">
    <source>
        <dbReference type="Proteomes" id="UP001152797"/>
    </source>
</evidence>
<dbReference type="PANTHER" id="PTHR46233">
    <property type="entry name" value="HYDROXYACYLGLUTATHIONE HYDROLASE GLOC"/>
    <property type="match status" value="1"/>
</dbReference>
<evidence type="ECO:0000256" key="1">
    <source>
        <dbReference type="ARBA" id="ARBA00001947"/>
    </source>
</evidence>
<keyword evidence="4" id="KW-0862">Zinc</keyword>
<keyword evidence="2" id="KW-0479">Metal-binding</keyword>
<dbReference type="OrthoDB" id="17458at2759"/>
<keyword evidence="7" id="KW-0645">Protease</keyword>
<dbReference type="InterPro" id="IPR001279">
    <property type="entry name" value="Metallo-B-lactamas"/>
</dbReference>
<keyword evidence="7" id="KW-0482">Metalloprotease</keyword>
<organism evidence="6">
    <name type="scientific">Cladocopium goreaui</name>
    <dbReference type="NCBI Taxonomy" id="2562237"/>
    <lineage>
        <taxon>Eukaryota</taxon>
        <taxon>Sar</taxon>
        <taxon>Alveolata</taxon>
        <taxon>Dinophyceae</taxon>
        <taxon>Suessiales</taxon>
        <taxon>Symbiodiniaceae</taxon>
        <taxon>Cladocopium</taxon>
    </lineage>
</organism>
<evidence type="ECO:0000256" key="3">
    <source>
        <dbReference type="ARBA" id="ARBA00022801"/>
    </source>
</evidence>
<keyword evidence="8" id="KW-1185">Reference proteome</keyword>
<comment type="caution">
    <text evidence="6">The sequence shown here is derived from an EMBL/GenBank/DDBJ whole genome shotgun (WGS) entry which is preliminary data.</text>
</comment>
<dbReference type="GO" id="GO:0008237">
    <property type="term" value="F:metallopeptidase activity"/>
    <property type="evidence" value="ECO:0007669"/>
    <property type="project" value="UniProtKB-KW"/>
</dbReference>
<name>A0A9P1CU18_9DINO</name>
<dbReference type="Pfam" id="PF00753">
    <property type="entry name" value="Lactamase_B"/>
    <property type="match status" value="2"/>
</dbReference>
<reference evidence="7 8" key="2">
    <citation type="submission" date="2024-05" db="EMBL/GenBank/DDBJ databases">
        <authorList>
            <person name="Chen Y."/>
            <person name="Shah S."/>
            <person name="Dougan E. K."/>
            <person name="Thang M."/>
            <person name="Chan C."/>
        </authorList>
    </citation>
    <scope>NUCLEOTIDE SEQUENCE [LARGE SCALE GENOMIC DNA]</scope>
</reference>
<dbReference type="InterPro" id="IPR036866">
    <property type="entry name" value="RibonucZ/Hydroxyglut_hydro"/>
</dbReference>
<dbReference type="PANTHER" id="PTHR46233:SF3">
    <property type="entry name" value="HYDROXYACYLGLUTATHIONE HYDROLASE GLOC"/>
    <property type="match status" value="1"/>
</dbReference>
<evidence type="ECO:0000256" key="4">
    <source>
        <dbReference type="ARBA" id="ARBA00022833"/>
    </source>
</evidence>
<accession>A0A9P1CU18</accession>
<dbReference type="Gene3D" id="3.60.15.10">
    <property type="entry name" value="Ribonuclease Z/Hydroxyacylglutathione hydrolase-like"/>
    <property type="match status" value="1"/>
</dbReference>
<keyword evidence="3" id="KW-0378">Hydrolase</keyword>
<evidence type="ECO:0000313" key="7">
    <source>
        <dbReference type="EMBL" id="CAL4783638.1"/>
    </source>
</evidence>
<evidence type="ECO:0000259" key="5">
    <source>
        <dbReference type="SMART" id="SM00849"/>
    </source>
</evidence>
<comment type="cofactor">
    <cofactor evidence="1">
        <name>Zn(2+)</name>
        <dbReference type="ChEBI" id="CHEBI:29105"/>
    </cofactor>
</comment>
<feature type="domain" description="Metallo-beta-lactamase" evidence="5">
    <location>
        <begin position="33"/>
        <end position="230"/>
    </location>
</feature>
<dbReference type="EMBL" id="CAMXCT010002190">
    <property type="protein sequence ID" value="CAI3996326.1"/>
    <property type="molecule type" value="Genomic_DNA"/>
</dbReference>
<dbReference type="EMBL" id="CAMXCT020002190">
    <property type="protein sequence ID" value="CAL1149701.1"/>
    <property type="molecule type" value="Genomic_DNA"/>
</dbReference>
<evidence type="ECO:0000256" key="2">
    <source>
        <dbReference type="ARBA" id="ARBA00022723"/>
    </source>
</evidence>
<dbReference type="EMBL" id="CAMXCT030002190">
    <property type="protein sequence ID" value="CAL4783638.1"/>
    <property type="molecule type" value="Genomic_DNA"/>
</dbReference>
<dbReference type="AlphaFoldDB" id="A0A9P1CU18"/>
<sequence>MSTQVLECGGVVTYQILCGREIATKDRFATQMANYCYLVVNTLDKTAIAIDAAWDVQGLYDLASELGVKIVGCVYTHFHFDHCGGDVHPMFTGGQKVNLPGAKEVEAAGGKIWAGKEDAEEIKKQCHLDEVVPMRDGDVLPCGDLVLHIIRTPGHTPGSICVFAAPRSLSPRVEMGKSPFKEAGLLITGDTLFVGSCGRTDLPGSDPRDMMSSLARLSTMDPAVVVCPGHNYAMEPFSTIGAERAQNEMVKMGLSHFPKPLPVPPCAMCGTGLPCGPKGFRIGRKARIVKLTSEQGQAINGQDCVIESYMEDRERYAVRMINASAVKVLKPENLEKPEKDATEAPEAT</sequence>
<proteinExistence type="predicted"/>
<dbReference type="Proteomes" id="UP001152797">
    <property type="component" value="Unassembled WGS sequence"/>
</dbReference>
<reference evidence="6" key="1">
    <citation type="submission" date="2022-10" db="EMBL/GenBank/DDBJ databases">
        <authorList>
            <person name="Chen Y."/>
            <person name="Dougan E. K."/>
            <person name="Chan C."/>
            <person name="Rhodes N."/>
            <person name="Thang M."/>
        </authorList>
    </citation>
    <scope>NUCLEOTIDE SEQUENCE</scope>
</reference>
<protein>
    <submittedName>
        <fullName evidence="7">ATP-dependent zinc metalloprotease FtsH 3</fullName>
    </submittedName>
</protein>
<dbReference type="SUPFAM" id="SSF56281">
    <property type="entry name" value="Metallo-hydrolase/oxidoreductase"/>
    <property type="match status" value="1"/>
</dbReference>
<dbReference type="SMART" id="SM00849">
    <property type="entry name" value="Lactamase_B"/>
    <property type="match status" value="1"/>
</dbReference>